<proteinExistence type="inferred from homology"/>
<evidence type="ECO:0000256" key="2">
    <source>
        <dbReference type="ARBA" id="ARBA00010790"/>
    </source>
</evidence>
<accession>A0A0C3EI80</accession>
<evidence type="ECO:0000313" key="9">
    <source>
        <dbReference type="Proteomes" id="UP000053989"/>
    </source>
</evidence>
<dbReference type="GO" id="GO:0050660">
    <property type="term" value="F:flavin adenine dinucleotide binding"/>
    <property type="evidence" value="ECO:0007669"/>
    <property type="project" value="InterPro"/>
</dbReference>
<feature type="active site" description="Proton acceptor" evidence="5">
    <location>
        <position position="641"/>
    </location>
</feature>
<evidence type="ECO:0000256" key="4">
    <source>
        <dbReference type="ARBA" id="ARBA00022827"/>
    </source>
</evidence>
<evidence type="ECO:0000256" key="3">
    <source>
        <dbReference type="ARBA" id="ARBA00022630"/>
    </source>
</evidence>
<dbReference type="InParanoid" id="A0A0C3EI80"/>
<dbReference type="OrthoDB" id="269227at2759"/>
<evidence type="ECO:0000259" key="7">
    <source>
        <dbReference type="PROSITE" id="PS00624"/>
    </source>
</evidence>
<protein>
    <submittedName>
        <fullName evidence="8">GMC oxidoreductase</fullName>
    </submittedName>
</protein>
<dbReference type="AlphaFoldDB" id="A0A0C3EI80"/>
<feature type="domain" description="Glucose-methanol-choline oxidoreductase N-terminal" evidence="7">
    <location>
        <begin position="354"/>
        <end position="368"/>
    </location>
</feature>
<evidence type="ECO:0000256" key="5">
    <source>
        <dbReference type="PIRSR" id="PIRSR000137-1"/>
    </source>
</evidence>
<comment type="similarity">
    <text evidence="2">Belongs to the GMC oxidoreductase family.</text>
</comment>
<name>A0A0C3EI80_9AGAM</name>
<dbReference type="SUPFAM" id="SSF54373">
    <property type="entry name" value="FAD-linked reductases, C-terminal domain"/>
    <property type="match status" value="1"/>
</dbReference>
<dbReference type="SUPFAM" id="SSF51905">
    <property type="entry name" value="FAD/NAD(P)-binding domain"/>
    <property type="match status" value="1"/>
</dbReference>
<dbReference type="PANTHER" id="PTHR11552">
    <property type="entry name" value="GLUCOSE-METHANOL-CHOLINE GMC OXIDOREDUCTASE"/>
    <property type="match status" value="1"/>
</dbReference>
<dbReference type="InterPro" id="IPR007867">
    <property type="entry name" value="GMC_OxRtase_C"/>
</dbReference>
<dbReference type="HOGENOM" id="CLU_002865_7_2_1"/>
<gene>
    <name evidence="8" type="ORF">SCLCIDRAFT_21114</name>
</gene>
<dbReference type="Pfam" id="PF00732">
    <property type="entry name" value="GMC_oxred_N"/>
    <property type="match status" value="2"/>
</dbReference>
<keyword evidence="9" id="KW-1185">Reference proteome</keyword>
<sequence length="665" mass="73236">MASLDDIFVWLAPNPDFVRVAATAACLFALTFTWTRKKTKFITDYSKVATEIGSQCYDADEYDYIIVGGGTAGCVLASRLSEDRNHRVLMIEAGSSGTALFESRVPVAYKQIAGTASDYKLQTVPQAHAKNRQVYWPRARLLGGCSSINAQMAQYGSPSDFDEFATITGDNSWSWENFKQYFHKFESYSPHPRFPKVDVSEHGSSGPMTIGYNAHVWKGSEMFIQACVNAGIPFSADFNTSRGTLGVNKLVTFAVTYIDRNGVRVSTEAAYLTPYVLARPNLKVVTKARVTRIHFSNFDGTLHATGVEFAAFNRMEADKKFNARAKKEVIVWWALLSYPLERKPTNSHGIVSCGTIHTPQLLMLSGIGPASHLAEHNIPVVLDAQGVGCNLSDHPAFHLRLAEKMGISLAYLAADNKWTKFKFWRDFLQYQFMGTGPFSSNLGEAAAFIRSDDSNLFSSSELKQVIEDTTSGPGAPDLEIISIPAIVHPQDRSLEGKLNGYMLVPVLLRPTSVGTVKLQSADPWDNPLIDPNYLSTQHDIDVMVRGVRLAYKIAHTAPLCDLTDTSNKHPNLDHHLGKMTDEEIRQAVRGRLDTTFHPFGTCAMGKEGDGRSVLDSQMKVRGVKGLRVCDASIFPKLVSGHTAGVVIAAAEKLADIMKAEYSMLQ</sequence>
<feature type="active site" description="Proton donor" evidence="5">
    <location>
        <position position="597"/>
    </location>
</feature>
<dbReference type="Pfam" id="PF05199">
    <property type="entry name" value="GMC_oxred_C"/>
    <property type="match status" value="1"/>
</dbReference>
<feature type="binding site" evidence="6">
    <location>
        <position position="290"/>
    </location>
    <ligand>
        <name>FAD</name>
        <dbReference type="ChEBI" id="CHEBI:57692"/>
    </ligand>
</feature>
<dbReference type="Gene3D" id="3.50.50.60">
    <property type="entry name" value="FAD/NAD(P)-binding domain"/>
    <property type="match status" value="2"/>
</dbReference>
<dbReference type="Gene3D" id="3.30.560.10">
    <property type="entry name" value="Glucose Oxidase, domain 3"/>
    <property type="match status" value="2"/>
</dbReference>
<dbReference type="Proteomes" id="UP000053989">
    <property type="component" value="Unassembled WGS sequence"/>
</dbReference>
<comment type="cofactor">
    <cofactor evidence="1 6">
        <name>FAD</name>
        <dbReference type="ChEBI" id="CHEBI:57692"/>
    </cofactor>
</comment>
<dbReference type="PROSITE" id="PS00624">
    <property type="entry name" value="GMC_OXRED_2"/>
    <property type="match status" value="1"/>
</dbReference>
<reference evidence="8 9" key="1">
    <citation type="submission" date="2014-04" db="EMBL/GenBank/DDBJ databases">
        <authorList>
            <consortium name="DOE Joint Genome Institute"/>
            <person name="Kuo A."/>
            <person name="Kohler A."/>
            <person name="Nagy L.G."/>
            <person name="Floudas D."/>
            <person name="Copeland A."/>
            <person name="Barry K.W."/>
            <person name="Cichocki N."/>
            <person name="Veneault-Fourrey C."/>
            <person name="LaButti K."/>
            <person name="Lindquist E.A."/>
            <person name="Lipzen A."/>
            <person name="Lundell T."/>
            <person name="Morin E."/>
            <person name="Murat C."/>
            <person name="Sun H."/>
            <person name="Tunlid A."/>
            <person name="Henrissat B."/>
            <person name="Grigoriev I.V."/>
            <person name="Hibbett D.S."/>
            <person name="Martin F."/>
            <person name="Nordberg H.P."/>
            <person name="Cantor M.N."/>
            <person name="Hua S.X."/>
        </authorList>
    </citation>
    <scope>NUCLEOTIDE SEQUENCE [LARGE SCALE GENOMIC DNA]</scope>
    <source>
        <strain evidence="8 9">Foug A</strain>
    </source>
</reference>
<dbReference type="InterPro" id="IPR000172">
    <property type="entry name" value="GMC_OxRdtase_N"/>
</dbReference>
<evidence type="ECO:0000256" key="1">
    <source>
        <dbReference type="ARBA" id="ARBA00001974"/>
    </source>
</evidence>
<dbReference type="STRING" id="1036808.A0A0C3EI80"/>
<dbReference type="InterPro" id="IPR036188">
    <property type="entry name" value="FAD/NAD-bd_sf"/>
</dbReference>
<organism evidence="8 9">
    <name type="scientific">Scleroderma citrinum Foug A</name>
    <dbReference type="NCBI Taxonomy" id="1036808"/>
    <lineage>
        <taxon>Eukaryota</taxon>
        <taxon>Fungi</taxon>
        <taxon>Dikarya</taxon>
        <taxon>Basidiomycota</taxon>
        <taxon>Agaricomycotina</taxon>
        <taxon>Agaricomycetes</taxon>
        <taxon>Agaricomycetidae</taxon>
        <taxon>Boletales</taxon>
        <taxon>Sclerodermatineae</taxon>
        <taxon>Sclerodermataceae</taxon>
        <taxon>Scleroderma</taxon>
    </lineage>
</organism>
<dbReference type="PIRSF" id="PIRSF000137">
    <property type="entry name" value="Alcohol_oxidase"/>
    <property type="match status" value="1"/>
</dbReference>
<reference evidence="9" key="2">
    <citation type="submission" date="2015-01" db="EMBL/GenBank/DDBJ databases">
        <title>Evolutionary Origins and Diversification of the Mycorrhizal Mutualists.</title>
        <authorList>
            <consortium name="DOE Joint Genome Institute"/>
            <consortium name="Mycorrhizal Genomics Consortium"/>
            <person name="Kohler A."/>
            <person name="Kuo A."/>
            <person name="Nagy L.G."/>
            <person name="Floudas D."/>
            <person name="Copeland A."/>
            <person name="Barry K.W."/>
            <person name="Cichocki N."/>
            <person name="Veneault-Fourrey C."/>
            <person name="LaButti K."/>
            <person name="Lindquist E.A."/>
            <person name="Lipzen A."/>
            <person name="Lundell T."/>
            <person name="Morin E."/>
            <person name="Murat C."/>
            <person name="Riley R."/>
            <person name="Ohm R."/>
            <person name="Sun H."/>
            <person name="Tunlid A."/>
            <person name="Henrissat B."/>
            <person name="Grigoriev I.V."/>
            <person name="Hibbett D.S."/>
            <person name="Martin F."/>
        </authorList>
    </citation>
    <scope>NUCLEOTIDE SEQUENCE [LARGE SCALE GENOMIC DNA]</scope>
    <source>
        <strain evidence="9">Foug A</strain>
    </source>
</reference>
<keyword evidence="4 6" id="KW-0274">FAD</keyword>
<dbReference type="EMBL" id="KN822012">
    <property type="protein sequence ID" value="KIM67606.1"/>
    <property type="molecule type" value="Genomic_DNA"/>
</dbReference>
<dbReference type="GO" id="GO:0016614">
    <property type="term" value="F:oxidoreductase activity, acting on CH-OH group of donors"/>
    <property type="evidence" value="ECO:0007669"/>
    <property type="project" value="InterPro"/>
</dbReference>
<keyword evidence="3" id="KW-0285">Flavoprotein</keyword>
<evidence type="ECO:0000256" key="6">
    <source>
        <dbReference type="PIRSR" id="PIRSR000137-2"/>
    </source>
</evidence>
<dbReference type="PANTHER" id="PTHR11552:SF147">
    <property type="entry name" value="CHOLINE DEHYDROGENASE, MITOCHONDRIAL"/>
    <property type="match status" value="1"/>
</dbReference>
<evidence type="ECO:0000313" key="8">
    <source>
        <dbReference type="EMBL" id="KIM67606.1"/>
    </source>
</evidence>
<dbReference type="InterPro" id="IPR012132">
    <property type="entry name" value="GMC_OxRdtase"/>
</dbReference>